<comment type="subcellular location">
    <subcellularLocation>
        <location evidence="2">Cell membrane</location>
        <topology evidence="2">Multi-pass membrane protein</topology>
    </subcellularLocation>
</comment>
<comment type="function">
    <text evidence="1">Mediates high-affinity intracellular uptake of the rare oligo-element molybdenum.</text>
</comment>
<feature type="transmembrane region" description="Helical" evidence="13">
    <location>
        <begin position="142"/>
        <end position="160"/>
    </location>
</feature>
<feature type="region of interest" description="Disordered" evidence="12">
    <location>
        <begin position="56"/>
        <end position="84"/>
    </location>
</feature>
<dbReference type="InterPro" id="IPR008509">
    <property type="entry name" value="MOT2/MFSD5"/>
</dbReference>
<feature type="transmembrane region" description="Helical" evidence="13">
    <location>
        <begin position="195"/>
        <end position="218"/>
    </location>
</feature>
<dbReference type="PANTHER" id="PTHR23516">
    <property type="entry name" value="SAM (S-ADENOSYL METHIONINE) TRANSPORTER"/>
    <property type="match status" value="1"/>
</dbReference>
<dbReference type="Proteomes" id="UP001530293">
    <property type="component" value="Unassembled WGS sequence"/>
</dbReference>
<keyword evidence="7 13" id="KW-1133">Transmembrane helix</keyword>
<sequence>MTDYNLIFGAVLLFNAIVTFRASSYWKKYFPDGSSASGSGSGSGNDVNKEQSSALLELEGDAPSSSPTDDVEQGDVELSESATTKKPSALKSAASDAAANIRHTLLLRKYLVVYLLAAMSDWLQGPYVYALYDAYGYSQHDIAVLFVAGFGSSMVFGSFVGGMADMGGRRRFVVIFAIVYALSCMTKHFKNFTILMIGRLLGGVATSLLFSVFEAWLIGAHSSAGVMSHLGKSFSYAQYGNSIVAILAGQIANRAANFAEFKPISEESEFYVGGYLGPFDVSLLALVAVGLLASSLWEENYGGTKKDGDNNNNNNEDAGDDDSKGEKSTAISALKGAFHATIRSADILSCGIISSLFEGSMYIFVFMSTANSSSFIRTPALTTLSRAEMGEGEEFEGLPFGIIFSTFMVCCMAGSSIFSIAMEKMKPEQLAVIVFGVASFAFLMVSYSNSATSTFLSMNLFEVCVGMYFPSMGTMKGMIVPEDKRAAIYNLFRIPLNFIVLFSLLTDLTPHVSFVLCGTMMVVATSLQWKLKSRRIKA</sequence>
<dbReference type="GO" id="GO:0005886">
    <property type="term" value="C:plasma membrane"/>
    <property type="evidence" value="ECO:0007669"/>
    <property type="project" value="UniProtKB-SubCell"/>
</dbReference>
<comment type="caution">
    <text evidence="14">The sequence shown here is derived from an EMBL/GenBank/DDBJ whole genome shotgun (WGS) entry which is preliminary data.</text>
</comment>
<reference evidence="14 15" key="1">
    <citation type="submission" date="2024-10" db="EMBL/GenBank/DDBJ databases">
        <title>Updated reference genomes for cyclostephanoid diatoms.</title>
        <authorList>
            <person name="Roberts W.R."/>
            <person name="Alverson A.J."/>
        </authorList>
    </citation>
    <scope>NUCLEOTIDE SEQUENCE [LARGE SCALE GENOMIC DNA]</scope>
    <source>
        <strain evidence="14 15">AJA232-27</strain>
    </source>
</reference>
<proteinExistence type="predicted"/>
<evidence type="ECO:0000256" key="5">
    <source>
        <dbReference type="ARBA" id="ARBA00022475"/>
    </source>
</evidence>
<evidence type="ECO:0000256" key="4">
    <source>
        <dbReference type="ARBA" id="ARBA00022448"/>
    </source>
</evidence>
<dbReference type="GO" id="GO:0006811">
    <property type="term" value="P:monoatomic ion transport"/>
    <property type="evidence" value="ECO:0007669"/>
    <property type="project" value="UniProtKB-KW"/>
</dbReference>
<dbReference type="AlphaFoldDB" id="A0ABD3M0F4"/>
<evidence type="ECO:0000256" key="11">
    <source>
        <dbReference type="ARBA" id="ARBA00032555"/>
    </source>
</evidence>
<evidence type="ECO:0000256" key="10">
    <source>
        <dbReference type="ARBA" id="ARBA00030646"/>
    </source>
</evidence>
<feature type="transmembrane region" description="Helical" evidence="13">
    <location>
        <begin position="511"/>
        <end position="529"/>
    </location>
</feature>
<feature type="transmembrane region" description="Helical" evidence="13">
    <location>
        <begin position="276"/>
        <end position="297"/>
    </location>
</feature>
<name>A0ABD3M0F4_9STRA</name>
<keyword evidence="9 13" id="KW-0472">Membrane</keyword>
<feature type="transmembrane region" description="Helical" evidence="13">
    <location>
        <begin position="430"/>
        <end position="448"/>
    </location>
</feature>
<evidence type="ECO:0000256" key="13">
    <source>
        <dbReference type="SAM" id="Phobius"/>
    </source>
</evidence>
<dbReference type="SUPFAM" id="SSF103473">
    <property type="entry name" value="MFS general substrate transporter"/>
    <property type="match status" value="1"/>
</dbReference>
<dbReference type="EMBL" id="JALLBG020000273">
    <property type="protein sequence ID" value="KAL3757082.1"/>
    <property type="molecule type" value="Genomic_DNA"/>
</dbReference>
<dbReference type="CDD" id="cd17487">
    <property type="entry name" value="MFS_MFSD5_like"/>
    <property type="match status" value="1"/>
</dbReference>
<evidence type="ECO:0000256" key="6">
    <source>
        <dbReference type="ARBA" id="ARBA00022692"/>
    </source>
</evidence>
<evidence type="ECO:0000256" key="1">
    <source>
        <dbReference type="ARBA" id="ARBA00003019"/>
    </source>
</evidence>
<organism evidence="14 15">
    <name type="scientific">Discostella pseudostelligera</name>
    <dbReference type="NCBI Taxonomy" id="259834"/>
    <lineage>
        <taxon>Eukaryota</taxon>
        <taxon>Sar</taxon>
        <taxon>Stramenopiles</taxon>
        <taxon>Ochrophyta</taxon>
        <taxon>Bacillariophyta</taxon>
        <taxon>Coscinodiscophyceae</taxon>
        <taxon>Thalassiosirophycidae</taxon>
        <taxon>Stephanodiscales</taxon>
        <taxon>Stephanodiscaceae</taxon>
        <taxon>Discostella</taxon>
    </lineage>
</organism>
<gene>
    <name evidence="14" type="ORF">ACHAWU_002921</name>
</gene>
<keyword evidence="8" id="KW-0406">Ion transport</keyword>
<keyword evidence="4" id="KW-0813">Transport</keyword>
<evidence type="ECO:0000256" key="9">
    <source>
        <dbReference type="ARBA" id="ARBA00023136"/>
    </source>
</evidence>
<feature type="region of interest" description="Disordered" evidence="12">
    <location>
        <begin position="303"/>
        <end position="326"/>
    </location>
</feature>
<dbReference type="Gene3D" id="1.20.1250.20">
    <property type="entry name" value="MFS general substrate transporter like domains"/>
    <property type="match status" value="1"/>
</dbReference>
<keyword evidence="15" id="KW-1185">Reference proteome</keyword>
<feature type="transmembrane region" description="Helical" evidence="13">
    <location>
        <begin position="6"/>
        <end position="26"/>
    </location>
</feature>
<keyword evidence="5" id="KW-1003">Cell membrane</keyword>
<evidence type="ECO:0000313" key="14">
    <source>
        <dbReference type="EMBL" id="KAL3757082.1"/>
    </source>
</evidence>
<feature type="transmembrane region" description="Helical" evidence="13">
    <location>
        <begin position="347"/>
        <end position="367"/>
    </location>
</feature>
<dbReference type="InterPro" id="IPR036259">
    <property type="entry name" value="MFS_trans_sf"/>
</dbReference>
<keyword evidence="6 13" id="KW-0812">Transmembrane</keyword>
<evidence type="ECO:0000256" key="2">
    <source>
        <dbReference type="ARBA" id="ARBA00004651"/>
    </source>
</evidence>
<accession>A0ABD3M0F4</accession>
<evidence type="ECO:0000313" key="15">
    <source>
        <dbReference type="Proteomes" id="UP001530293"/>
    </source>
</evidence>
<dbReference type="Pfam" id="PF05631">
    <property type="entry name" value="MFS_5"/>
    <property type="match status" value="1"/>
</dbReference>
<evidence type="ECO:0000256" key="12">
    <source>
        <dbReference type="SAM" id="MobiDB-lite"/>
    </source>
</evidence>
<dbReference type="PANTHER" id="PTHR23516:SF1">
    <property type="entry name" value="MOLYBDATE-ANION TRANSPORTER"/>
    <property type="match status" value="1"/>
</dbReference>
<evidence type="ECO:0000256" key="8">
    <source>
        <dbReference type="ARBA" id="ARBA00023065"/>
    </source>
</evidence>
<feature type="transmembrane region" description="Helical" evidence="13">
    <location>
        <begin position="111"/>
        <end position="130"/>
    </location>
</feature>
<feature type="compositionally biased region" description="Acidic residues" evidence="12">
    <location>
        <begin position="69"/>
        <end position="78"/>
    </location>
</feature>
<evidence type="ECO:0000256" key="3">
    <source>
        <dbReference type="ARBA" id="ARBA00021242"/>
    </source>
</evidence>
<evidence type="ECO:0000256" key="7">
    <source>
        <dbReference type="ARBA" id="ARBA00022989"/>
    </source>
</evidence>
<feature type="transmembrane region" description="Helical" evidence="13">
    <location>
        <begin position="398"/>
        <end position="418"/>
    </location>
</feature>
<protein>
    <recommendedName>
        <fullName evidence="3">Molybdate-anion transporter</fullName>
    </recommendedName>
    <alternativeName>
        <fullName evidence="10">Major facilitator superfamily domain-containing protein 5</fullName>
    </alternativeName>
    <alternativeName>
        <fullName evidence="11">Molybdate transporter 2 homolog</fullName>
    </alternativeName>
</protein>